<name>A0A4S8PBF3_9ACTN</name>
<dbReference type="Pfam" id="PF01590">
    <property type="entry name" value="GAF"/>
    <property type="match status" value="1"/>
</dbReference>
<feature type="region of interest" description="Disordered" evidence="1">
    <location>
        <begin position="1"/>
        <end position="27"/>
    </location>
</feature>
<organism evidence="3 4">
    <name type="scientific">Glycomyces paridis</name>
    <dbReference type="NCBI Taxonomy" id="2126555"/>
    <lineage>
        <taxon>Bacteria</taxon>
        <taxon>Bacillati</taxon>
        <taxon>Actinomycetota</taxon>
        <taxon>Actinomycetes</taxon>
        <taxon>Glycomycetales</taxon>
        <taxon>Glycomycetaceae</taxon>
        <taxon>Glycomyces</taxon>
    </lineage>
</organism>
<dbReference type="Proteomes" id="UP000305792">
    <property type="component" value="Unassembled WGS sequence"/>
</dbReference>
<sequence length="186" mass="19923">MTDLENEFRLTVTPEDPDGSKRAARQARIGALPEADPEYDDVAEQILKLTGATWAGVNFVGENQHQFFPGIAGPGTRSVDGADPEIGREMPGDHGYCVYVVAREKAMALNNVMDYARFAGNPVVDALGIRSYIGAPLLDDEGATIGTVWAIDNKTHQWGTADVDAMKTVAAGVVERIRAKHAAAQA</sequence>
<dbReference type="PANTHER" id="PTHR43102:SF2">
    <property type="entry name" value="GAF DOMAIN-CONTAINING PROTEIN"/>
    <property type="match status" value="1"/>
</dbReference>
<dbReference type="EMBL" id="STGX01000010">
    <property type="protein sequence ID" value="THV27637.1"/>
    <property type="molecule type" value="Genomic_DNA"/>
</dbReference>
<dbReference type="OrthoDB" id="9150152at2"/>
<dbReference type="InterPro" id="IPR003018">
    <property type="entry name" value="GAF"/>
</dbReference>
<gene>
    <name evidence="3" type="ORF">E9998_14675</name>
</gene>
<accession>A0A4S8PBF3</accession>
<protein>
    <submittedName>
        <fullName evidence="3">GAF domain-containing protein</fullName>
    </submittedName>
</protein>
<comment type="caution">
    <text evidence="3">The sequence shown here is derived from an EMBL/GenBank/DDBJ whole genome shotgun (WGS) entry which is preliminary data.</text>
</comment>
<reference evidence="3 4" key="1">
    <citation type="journal article" date="2018" name="Int. J. Syst. Evol. Microbiol.">
        <title>Glycomyces paridis sp. nov., isolated from the medicinal plant Paris polyphylla.</title>
        <authorList>
            <person name="Fang X.M."/>
            <person name="Bai J.L."/>
            <person name="Su J."/>
            <person name="Zhao L.L."/>
            <person name="Liu H.Y."/>
            <person name="Ma B.P."/>
            <person name="Zhang Y.Q."/>
            <person name="Yu L.Y."/>
        </authorList>
    </citation>
    <scope>NUCLEOTIDE SEQUENCE [LARGE SCALE GENOMIC DNA]</scope>
    <source>
        <strain evidence="3 4">CPCC 204357</strain>
    </source>
</reference>
<evidence type="ECO:0000256" key="1">
    <source>
        <dbReference type="SAM" id="MobiDB-lite"/>
    </source>
</evidence>
<proteinExistence type="predicted"/>
<keyword evidence="4" id="KW-1185">Reference proteome</keyword>
<dbReference type="PANTHER" id="PTHR43102">
    <property type="entry name" value="SLR1143 PROTEIN"/>
    <property type="match status" value="1"/>
</dbReference>
<evidence type="ECO:0000313" key="3">
    <source>
        <dbReference type="EMBL" id="THV27637.1"/>
    </source>
</evidence>
<dbReference type="RefSeq" id="WP_136530442.1">
    <property type="nucleotide sequence ID" value="NZ_STGX01000010.1"/>
</dbReference>
<dbReference type="InterPro" id="IPR029016">
    <property type="entry name" value="GAF-like_dom_sf"/>
</dbReference>
<dbReference type="Gene3D" id="3.30.450.40">
    <property type="match status" value="1"/>
</dbReference>
<dbReference type="AlphaFoldDB" id="A0A4S8PBF3"/>
<feature type="domain" description="GAF" evidence="2">
    <location>
        <begin position="39"/>
        <end position="171"/>
    </location>
</feature>
<evidence type="ECO:0000259" key="2">
    <source>
        <dbReference type="Pfam" id="PF01590"/>
    </source>
</evidence>
<dbReference type="SUPFAM" id="SSF55781">
    <property type="entry name" value="GAF domain-like"/>
    <property type="match status" value="1"/>
</dbReference>
<evidence type="ECO:0000313" key="4">
    <source>
        <dbReference type="Proteomes" id="UP000305792"/>
    </source>
</evidence>